<dbReference type="Proteomes" id="UP000318720">
    <property type="component" value="Unassembled WGS sequence"/>
</dbReference>
<dbReference type="SUPFAM" id="SSF52540">
    <property type="entry name" value="P-loop containing nucleoside triphosphate hydrolases"/>
    <property type="match status" value="1"/>
</dbReference>
<dbReference type="AlphaFoldDB" id="A0AAE8VUK9"/>
<reference evidence="1 2" key="1">
    <citation type="submission" date="2019-03" db="EMBL/GenBank/DDBJ databases">
        <title>Comparative genomic analyses of the sweetpotato soil rot pathogen, Streptomyces ipomoeae.</title>
        <authorList>
            <person name="Ruschel Soares N."/>
            <person name="Badger J.H."/>
            <person name="Huguet-Tapia J.C."/>
            <person name="Clark C.A."/>
            <person name="Pettis G.S."/>
        </authorList>
    </citation>
    <scope>NUCLEOTIDE SEQUENCE [LARGE SCALE GENOMIC DNA]</scope>
    <source>
        <strain evidence="1 2">88-35</strain>
    </source>
</reference>
<evidence type="ECO:0000313" key="2">
    <source>
        <dbReference type="Proteomes" id="UP000318720"/>
    </source>
</evidence>
<proteinExistence type="predicted"/>
<dbReference type="InterPro" id="IPR011990">
    <property type="entry name" value="TPR-like_helical_dom_sf"/>
</dbReference>
<comment type="caution">
    <text evidence="1">The sequence shown here is derived from an EMBL/GenBank/DDBJ whole genome shotgun (WGS) entry which is preliminary data.</text>
</comment>
<sequence length="766" mass="82251">MFDRDPAAVNASGDQAIAARGNIGQAFTGAGSVGLHIDNVGLLALEACPPAESVDCPPVLTSLPYRAGLFVGRGDELSVLDEAVPVPGQALAHVLHGLGGIGKSTLAARWAAGYSTTHAPVWWITAESRAAIDAGLAGLATALQPSLATLLPQEQLAEWALRWLASHTGWLLVLDNVTTPADVTPLLSRAPSGRFLMTSRQATGWQGIAETVPLDVLSDTEAVDLFTRIRGEDPDTAELCAELGCLPLAVAQAAAYCHETDCPVREYLDDLATHPLAMYAAKDESRDHERTVARVWHITLDRLAEDPLTVRILLTLAWYAPEGIPRSLLADLGSRPAVRGALGRLAAHSMITLSGDTVSVHRLVQAVSRTEDAADRHRNKEAIEQACAAATEALARAMPRDVEDDPSAWPVMRTLLPHVEKLAEHTSPDADTEAMAGLLTRTGNFMLSAGTRLAPGALGLLRRAEASCVRLHGPDSVETLDARTRLVQARRMLLDTEQLPAVAEQTLADCERVLGTEHGTTLAARMNVYYMASLEGDPERALRLVEDVVAGCVRVFGEDHPRTFSARHNVAVAVSEVGESARAVDLAEALLADCVRVLGEEHPETLAAKSLAAMLTRQAVLPPLPAGTSSVFGRLLVAAQNDEEALVGMMRGIAEEIATLEPRQLTPATEEDVRAAERDLETCLRVLTDDHAETMVARLALIQTYMATRDERYAEPTVRVFVEMFSALGEEHPMATVMFGMFKAMFTVVKEFPETTADPDPDPAPE</sequence>
<dbReference type="InterPro" id="IPR027417">
    <property type="entry name" value="P-loop_NTPase"/>
</dbReference>
<gene>
    <name evidence="1" type="ORF">Sipo8835_42805</name>
</gene>
<dbReference type="Gene3D" id="1.25.40.10">
    <property type="entry name" value="Tetratricopeptide repeat domain"/>
    <property type="match status" value="1"/>
</dbReference>
<dbReference type="Pfam" id="PF13374">
    <property type="entry name" value="TPR_10"/>
    <property type="match status" value="2"/>
</dbReference>
<organism evidence="1 2">
    <name type="scientific">Streptomyces ipomoeae</name>
    <dbReference type="NCBI Taxonomy" id="103232"/>
    <lineage>
        <taxon>Bacteria</taxon>
        <taxon>Bacillati</taxon>
        <taxon>Actinomycetota</taxon>
        <taxon>Actinomycetes</taxon>
        <taxon>Kitasatosporales</taxon>
        <taxon>Streptomycetaceae</taxon>
        <taxon>Streptomyces</taxon>
    </lineage>
</organism>
<name>A0AAE8VUK9_9ACTN</name>
<dbReference type="PANTHER" id="PTHR46082:SF6">
    <property type="entry name" value="AAA+ ATPASE DOMAIN-CONTAINING PROTEIN-RELATED"/>
    <property type="match status" value="1"/>
</dbReference>
<dbReference type="InterPro" id="IPR053137">
    <property type="entry name" value="NLR-like"/>
</dbReference>
<dbReference type="EMBL" id="SPAZ01000349">
    <property type="protein sequence ID" value="TQE16846.1"/>
    <property type="molecule type" value="Genomic_DNA"/>
</dbReference>
<dbReference type="PANTHER" id="PTHR46082">
    <property type="entry name" value="ATP/GTP-BINDING PROTEIN-RELATED"/>
    <property type="match status" value="1"/>
</dbReference>
<dbReference type="Gene3D" id="3.40.50.300">
    <property type="entry name" value="P-loop containing nucleotide triphosphate hydrolases"/>
    <property type="match status" value="1"/>
</dbReference>
<accession>A0AAE8VUK9</accession>
<evidence type="ECO:0000313" key="1">
    <source>
        <dbReference type="EMBL" id="TQE16846.1"/>
    </source>
</evidence>
<protein>
    <submittedName>
        <fullName evidence="1">Tetratricopeptide repeat protein</fullName>
    </submittedName>
</protein>